<dbReference type="EMBL" id="RYYU01000001">
    <property type="protein sequence ID" value="RUL60129.1"/>
    <property type="molecule type" value="Genomic_DNA"/>
</dbReference>
<dbReference type="Gene3D" id="3.40.50.2300">
    <property type="match status" value="1"/>
</dbReference>
<evidence type="ECO:0000256" key="1">
    <source>
        <dbReference type="ARBA" id="ARBA00022553"/>
    </source>
</evidence>
<dbReference type="PANTHER" id="PTHR48111">
    <property type="entry name" value="REGULATOR OF RPOS"/>
    <property type="match status" value="1"/>
</dbReference>
<keyword evidence="2" id="KW-0902">Two-component regulatory system</keyword>
<dbReference type="GO" id="GO:0006355">
    <property type="term" value="P:regulation of DNA-templated transcription"/>
    <property type="evidence" value="ECO:0007669"/>
    <property type="project" value="InterPro"/>
</dbReference>
<evidence type="ECO:0000313" key="9">
    <source>
        <dbReference type="Proteomes" id="UP000278983"/>
    </source>
</evidence>
<dbReference type="GO" id="GO:0032993">
    <property type="term" value="C:protein-DNA complex"/>
    <property type="evidence" value="ECO:0007669"/>
    <property type="project" value="TreeGrafter"/>
</dbReference>
<dbReference type="GO" id="GO:0005829">
    <property type="term" value="C:cytosol"/>
    <property type="evidence" value="ECO:0007669"/>
    <property type="project" value="TreeGrafter"/>
</dbReference>
<dbReference type="SMART" id="SM00448">
    <property type="entry name" value="REC"/>
    <property type="match status" value="1"/>
</dbReference>
<dbReference type="OrthoDB" id="9790442at2"/>
<dbReference type="InterPro" id="IPR001867">
    <property type="entry name" value="OmpR/PhoB-type_DNA-bd"/>
</dbReference>
<evidence type="ECO:0000256" key="5">
    <source>
        <dbReference type="PROSITE-ProRule" id="PRU01091"/>
    </source>
</evidence>
<dbReference type="GO" id="GO:0000156">
    <property type="term" value="F:phosphorelay response regulator activity"/>
    <property type="evidence" value="ECO:0007669"/>
    <property type="project" value="TreeGrafter"/>
</dbReference>
<dbReference type="SMART" id="SM00862">
    <property type="entry name" value="Trans_reg_C"/>
    <property type="match status" value="1"/>
</dbReference>
<keyword evidence="1 4" id="KW-0597">Phosphoprotein</keyword>
<dbReference type="CDD" id="cd00383">
    <property type="entry name" value="trans_reg_C"/>
    <property type="match status" value="1"/>
</dbReference>
<dbReference type="RefSeq" id="WP_126679222.1">
    <property type="nucleotide sequence ID" value="NZ_CAUTIM010000028.1"/>
</dbReference>
<dbReference type="InterPro" id="IPR001789">
    <property type="entry name" value="Sig_transdc_resp-reg_receiver"/>
</dbReference>
<dbReference type="PANTHER" id="PTHR48111:SF40">
    <property type="entry name" value="PHOSPHATE REGULON TRANSCRIPTIONAL REGULATORY PROTEIN PHOB"/>
    <property type="match status" value="1"/>
</dbReference>
<sequence length="225" mass="25700">MKKILVVDDEQALCEILQFNLEAAGYEVQTAGSAEEAMTHTMTDFDLILLDVMMEGMSGFDLARLLRSEERTRNIPIIFITARDNEDDRVTGLDIGGDDYIPKPFSIREVLARIAALLRRTAKTEEQQANLLVYEGITINLDLKTVSIDGEDVAFTKTEIEILSLFMKEPGRIFSRKELIDIIWPNDVIVLNRTVDVNITRLRKKIGKYSDRIVTRQGYGYFFKK</sequence>
<dbReference type="PROSITE" id="PS50110">
    <property type="entry name" value="RESPONSE_REGULATORY"/>
    <property type="match status" value="1"/>
</dbReference>
<keyword evidence="9" id="KW-1185">Reference proteome</keyword>
<feature type="domain" description="Response regulatory" evidence="6">
    <location>
        <begin position="3"/>
        <end position="118"/>
    </location>
</feature>
<feature type="DNA-binding region" description="OmpR/PhoB-type" evidence="5">
    <location>
        <begin position="129"/>
        <end position="225"/>
    </location>
</feature>
<dbReference type="Gene3D" id="6.10.250.690">
    <property type="match status" value="1"/>
</dbReference>
<organism evidence="8 9">
    <name type="scientific">Prevotella koreensis</name>
    <dbReference type="NCBI Taxonomy" id="2490854"/>
    <lineage>
        <taxon>Bacteria</taxon>
        <taxon>Pseudomonadati</taxon>
        <taxon>Bacteroidota</taxon>
        <taxon>Bacteroidia</taxon>
        <taxon>Bacteroidales</taxon>
        <taxon>Prevotellaceae</taxon>
        <taxon>Prevotella</taxon>
    </lineage>
</organism>
<dbReference type="Pfam" id="PF00486">
    <property type="entry name" value="Trans_reg_C"/>
    <property type="match status" value="1"/>
</dbReference>
<evidence type="ECO:0000259" key="7">
    <source>
        <dbReference type="PROSITE" id="PS51755"/>
    </source>
</evidence>
<evidence type="ECO:0000256" key="3">
    <source>
        <dbReference type="ARBA" id="ARBA00023125"/>
    </source>
</evidence>
<protein>
    <submittedName>
        <fullName evidence="8">Response regulator transcription factor</fullName>
    </submittedName>
</protein>
<dbReference type="InterPro" id="IPR036388">
    <property type="entry name" value="WH-like_DNA-bd_sf"/>
</dbReference>
<dbReference type="Pfam" id="PF00072">
    <property type="entry name" value="Response_reg"/>
    <property type="match status" value="1"/>
</dbReference>
<evidence type="ECO:0000256" key="4">
    <source>
        <dbReference type="PROSITE-ProRule" id="PRU00169"/>
    </source>
</evidence>
<dbReference type="SUPFAM" id="SSF46894">
    <property type="entry name" value="C-terminal effector domain of the bipartite response regulators"/>
    <property type="match status" value="1"/>
</dbReference>
<evidence type="ECO:0000259" key="6">
    <source>
        <dbReference type="PROSITE" id="PS50110"/>
    </source>
</evidence>
<keyword evidence="3 5" id="KW-0238">DNA-binding</keyword>
<dbReference type="Gene3D" id="1.10.10.10">
    <property type="entry name" value="Winged helix-like DNA-binding domain superfamily/Winged helix DNA-binding domain"/>
    <property type="match status" value="1"/>
</dbReference>
<gene>
    <name evidence="8" type="ORF">EHV08_10490</name>
</gene>
<dbReference type="InterPro" id="IPR011006">
    <property type="entry name" value="CheY-like_superfamily"/>
</dbReference>
<dbReference type="InterPro" id="IPR016032">
    <property type="entry name" value="Sig_transdc_resp-reg_C-effctor"/>
</dbReference>
<dbReference type="SUPFAM" id="SSF52172">
    <property type="entry name" value="CheY-like"/>
    <property type="match status" value="1"/>
</dbReference>
<feature type="modified residue" description="4-aspartylphosphate" evidence="4">
    <location>
        <position position="51"/>
    </location>
</feature>
<dbReference type="PROSITE" id="PS51755">
    <property type="entry name" value="OMPR_PHOB"/>
    <property type="match status" value="1"/>
</dbReference>
<dbReference type="AlphaFoldDB" id="A0A432LN69"/>
<evidence type="ECO:0000256" key="2">
    <source>
        <dbReference type="ARBA" id="ARBA00023012"/>
    </source>
</evidence>
<dbReference type="Proteomes" id="UP000278983">
    <property type="component" value="Unassembled WGS sequence"/>
</dbReference>
<name>A0A432LN69_9BACT</name>
<comment type="caution">
    <text evidence="8">The sequence shown here is derived from an EMBL/GenBank/DDBJ whole genome shotgun (WGS) entry which is preliminary data.</text>
</comment>
<evidence type="ECO:0000313" key="8">
    <source>
        <dbReference type="EMBL" id="RUL60129.1"/>
    </source>
</evidence>
<reference evidence="8 9" key="1">
    <citation type="submission" date="2018-12" db="EMBL/GenBank/DDBJ databases">
        <title>Genome sequencing of Prevotella sp. KCOM 3155 (= JS262).</title>
        <authorList>
            <person name="Kook J.-K."/>
            <person name="Park S.-N."/>
            <person name="Lim Y.K."/>
        </authorList>
    </citation>
    <scope>NUCLEOTIDE SEQUENCE [LARGE SCALE GENOMIC DNA]</scope>
    <source>
        <strain evidence="8 9">KCOM 3155</strain>
    </source>
</reference>
<dbReference type="InterPro" id="IPR039420">
    <property type="entry name" value="WalR-like"/>
</dbReference>
<feature type="domain" description="OmpR/PhoB-type" evidence="7">
    <location>
        <begin position="129"/>
        <end position="225"/>
    </location>
</feature>
<proteinExistence type="predicted"/>
<dbReference type="GO" id="GO:0000976">
    <property type="term" value="F:transcription cis-regulatory region binding"/>
    <property type="evidence" value="ECO:0007669"/>
    <property type="project" value="TreeGrafter"/>
</dbReference>
<accession>A0A432LN69</accession>